<gene>
    <name evidence="1" type="ORF">AV656_06050</name>
</gene>
<proteinExistence type="predicted"/>
<dbReference type="Proteomes" id="UP000076490">
    <property type="component" value="Unassembled WGS sequence"/>
</dbReference>
<accession>A0A161RJN8</accession>
<dbReference type="InterPro" id="IPR014852">
    <property type="entry name" value="YwhD"/>
</dbReference>
<dbReference type="AlphaFoldDB" id="A0A161RJN8"/>
<name>A0A161RJN8_9BACL</name>
<dbReference type="RefSeq" id="WP_063179993.1">
    <property type="nucleotide sequence ID" value="NZ_LQNT01000009.1"/>
</dbReference>
<sequence>MANGEKPKPKMEFTIIRDNPTAGHKGYGIGSISLENVSPVIIDVEEELAQVEIGALHARSKTERGVKFTPNREDSAGGKPYWLVWVAIDYKEDGPYFAGVTAAEMVVNREKRRGYKNLPEHVNLLDKALKRHVIVEKMDDRSKKVLAEFLEEQNPELWERSPELQEALGVTG</sequence>
<evidence type="ECO:0000313" key="1">
    <source>
        <dbReference type="EMBL" id="KZE38468.1"/>
    </source>
</evidence>
<dbReference type="OrthoDB" id="2374547at2"/>
<evidence type="ECO:0008006" key="3">
    <source>
        <dbReference type="Google" id="ProtNLM"/>
    </source>
</evidence>
<dbReference type="Pfam" id="PF08741">
    <property type="entry name" value="YwhD"/>
    <property type="match status" value="1"/>
</dbReference>
<organism evidence="1 2">
    <name type="scientific">Bhargavaea cecembensis</name>
    <dbReference type="NCBI Taxonomy" id="394098"/>
    <lineage>
        <taxon>Bacteria</taxon>
        <taxon>Bacillati</taxon>
        <taxon>Bacillota</taxon>
        <taxon>Bacilli</taxon>
        <taxon>Bacillales</taxon>
        <taxon>Caryophanaceae</taxon>
        <taxon>Bhargavaea</taxon>
    </lineage>
</organism>
<evidence type="ECO:0000313" key="2">
    <source>
        <dbReference type="Proteomes" id="UP000076490"/>
    </source>
</evidence>
<dbReference type="EMBL" id="LQNT01000009">
    <property type="protein sequence ID" value="KZE38468.1"/>
    <property type="molecule type" value="Genomic_DNA"/>
</dbReference>
<reference evidence="1 2" key="1">
    <citation type="submission" date="2016-01" db="EMBL/GenBank/DDBJ databases">
        <title>Whole genome sequencing of Bhargavaea cecembensis T14.</title>
        <authorList>
            <person name="Hong K.W."/>
        </authorList>
    </citation>
    <scope>NUCLEOTIDE SEQUENCE [LARGE SCALE GENOMIC DNA]</scope>
    <source>
        <strain evidence="1 2">T14</strain>
    </source>
</reference>
<comment type="caution">
    <text evidence="1">The sequence shown here is derived from an EMBL/GenBank/DDBJ whole genome shotgun (WGS) entry which is preliminary data.</text>
</comment>
<protein>
    <recommendedName>
        <fullName evidence="3">YwhD family protein</fullName>
    </recommendedName>
</protein>